<evidence type="ECO:0000313" key="3">
    <source>
        <dbReference type="Proteomes" id="UP000534783"/>
    </source>
</evidence>
<dbReference type="GO" id="GO:0051537">
    <property type="term" value="F:2 iron, 2 sulfur cluster binding"/>
    <property type="evidence" value="ECO:0007669"/>
    <property type="project" value="UniProtKB-ARBA"/>
</dbReference>
<dbReference type="PANTHER" id="PTHR47265">
    <property type="entry name" value="IRON-SULFUR ASSEMBLY PROTEIN ISCA, CHLOROPLASTIC"/>
    <property type="match status" value="1"/>
</dbReference>
<dbReference type="InterPro" id="IPR035903">
    <property type="entry name" value="HesB-like_dom_sf"/>
</dbReference>
<dbReference type="Pfam" id="PF01521">
    <property type="entry name" value="Fe-S_biosyn"/>
    <property type="match status" value="1"/>
</dbReference>
<accession>A0A7X6DQI1</accession>
<organism evidence="2 3">
    <name type="scientific">Candidatus Manganitrophus noduliformans</name>
    <dbReference type="NCBI Taxonomy" id="2606439"/>
    <lineage>
        <taxon>Bacteria</taxon>
        <taxon>Pseudomonadati</taxon>
        <taxon>Nitrospirota</taxon>
        <taxon>Nitrospiria</taxon>
        <taxon>Candidatus Troglogloeales</taxon>
        <taxon>Candidatus Manganitrophaceae</taxon>
        <taxon>Candidatus Manganitrophus</taxon>
    </lineage>
</organism>
<dbReference type="InterPro" id="IPR016092">
    <property type="entry name" value="ATAP"/>
</dbReference>
<sequence length="116" mass="12244">MESTTNQEQVIALTPNAVAAVKEIIEKKNLGQVGLRVGVQGGGCSGLSYNLNFETEATPHDTSFEVDGLRVIVDQKSAIYLAGTTLDFSKELVGGGFKFLNPNAKRSCGCGESFSA</sequence>
<protein>
    <submittedName>
        <fullName evidence="2">Iron-sulfur cluster assembly accessory protein</fullName>
    </submittedName>
</protein>
<keyword evidence="3" id="KW-1185">Reference proteome</keyword>
<gene>
    <name evidence="2" type="ORF">MNODULE_12000</name>
</gene>
<dbReference type="InterPro" id="IPR031108">
    <property type="entry name" value="IscA_plant_cyanobact"/>
</dbReference>
<dbReference type="SUPFAM" id="SSF89360">
    <property type="entry name" value="HesB-like domain"/>
    <property type="match status" value="1"/>
</dbReference>
<evidence type="ECO:0000313" key="2">
    <source>
        <dbReference type="EMBL" id="NKE71462.1"/>
    </source>
</evidence>
<dbReference type="PROSITE" id="PS01152">
    <property type="entry name" value="HESB"/>
    <property type="match status" value="1"/>
</dbReference>
<dbReference type="InterPro" id="IPR000361">
    <property type="entry name" value="ATAP_core_dom"/>
</dbReference>
<proteinExistence type="predicted"/>
<dbReference type="Gene3D" id="2.60.300.12">
    <property type="entry name" value="HesB-like domain"/>
    <property type="match status" value="1"/>
</dbReference>
<dbReference type="GO" id="GO:0016226">
    <property type="term" value="P:iron-sulfur cluster assembly"/>
    <property type="evidence" value="ECO:0007669"/>
    <property type="project" value="InterPro"/>
</dbReference>
<dbReference type="RefSeq" id="WP_168060116.1">
    <property type="nucleotide sequence ID" value="NZ_VTOW01000002.1"/>
</dbReference>
<dbReference type="Proteomes" id="UP000534783">
    <property type="component" value="Unassembled WGS sequence"/>
</dbReference>
<name>A0A7X6DQI1_9BACT</name>
<dbReference type="NCBIfam" id="TIGR00049">
    <property type="entry name" value="iron-sulfur cluster assembly accessory protein"/>
    <property type="match status" value="1"/>
</dbReference>
<dbReference type="PANTHER" id="PTHR47265:SF1">
    <property type="entry name" value="IRON-SULFUR ASSEMBLY PROTEIN ISCA, CHLOROPLASTIC"/>
    <property type="match status" value="1"/>
</dbReference>
<dbReference type="InterPro" id="IPR017870">
    <property type="entry name" value="FeS_cluster_insertion_CS"/>
</dbReference>
<dbReference type="AlphaFoldDB" id="A0A7X6DQI1"/>
<dbReference type="GO" id="GO:0030674">
    <property type="term" value="F:protein-macromolecule adaptor activity"/>
    <property type="evidence" value="ECO:0007669"/>
    <property type="project" value="TreeGrafter"/>
</dbReference>
<reference evidence="2 3" key="1">
    <citation type="journal article" date="2020" name="Nature">
        <title>Bacterial chemolithoautotrophy via manganese oxidation.</title>
        <authorList>
            <person name="Yu H."/>
            <person name="Leadbetter J.R."/>
        </authorList>
    </citation>
    <scope>NUCLEOTIDE SEQUENCE [LARGE SCALE GENOMIC DNA]</scope>
    <source>
        <strain evidence="2 3">Mn-1</strain>
    </source>
</reference>
<comment type="caution">
    <text evidence="2">The sequence shown here is derived from an EMBL/GenBank/DDBJ whole genome shotgun (WGS) entry which is preliminary data.</text>
</comment>
<feature type="domain" description="Core" evidence="1">
    <location>
        <begin position="11"/>
        <end position="112"/>
    </location>
</feature>
<dbReference type="EMBL" id="VTOW01000002">
    <property type="protein sequence ID" value="NKE71462.1"/>
    <property type="molecule type" value="Genomic_DNA"/>
</dbReference>
<evidence type="ECO:0000259" key="1">
    <source>
        <dbReference type="Pfam" id="PF01521"/>
    </source>
</evidence>